<evidence type="ECO:0000256" key="2">
    <source>
        <dbReference type="SAM" id="MobiDB-lite"/>
    </source>
</evidence>
<protein>
    <recommendedName>
        <fullName evidence="5">HTH cro/C1-type domain-containing protein</fullName>
    </recommendedName>
</protein>
<dbReference type="EMBL" id="JAFEJT020000002">
    <property type="protein sequence ID" value="MCH9274883.1"/>
    <property type="molecule type" value="Genomic_DNA"/>
</dbReference>
<organism evidence="3 4">
    <name type="scientific">Bifidobacterium amazonense</name>
    <dbReference type="NCBI Taxonomy" id="2809027"/>
    <lineage>
        <taxon>Bacteria</taxon>
        <taxon>Bacillati</taxon>
        <taxon>Actinomycetota</taxon>
        <taxon>Actinomycetes</taxon>
        <taxon>Bifidobacteriales</taxon>
        <taxon>Bifidobacteriaceae</taxon>
        <taxon>Bifidobacterium</taxon>
    </lineage>
</organism>
<evidence type="ECO:0000313" key="3">
    <source>
        <dbReference type="EMBL" id="MCH9274883.1"/>
    </source>
</evidence>
<evidence type="ECO:0000256" key="1">
    <source>
        <dbReference type="SAM" id="Coils"/>
    </source>
</evidence>
<name>A0ABS9VS18_9BIFI</name>
<reference evidence="3 4" key="1">
    <citation type="journal article" date="2021" name="Environ. Microbiol.">
        <title>Genetic insights into the dark matter of the mammalian gut microbiota through targeted genome reconstruction.</title>
        <authorList>
            <person name="Lugli G.A."/>
            <person name="Alessandri G."/>
            <person name="Milani C."/>
            <person name="Viappiani A."/>
            <person name="Fontana F."/>
            <person name="Tarracchini C."/>
            <person name="Mancabelli L."/>
            <person name="Argentini C."/>
            <person name="Ruiz L."/>
            <person name="Margolles A."/>
            <person name="van Sinderen D."/>
            <person name="Turroni F."/>
            <person name="Ventura M."/>
        </authorList>
    </citation>
    <scope>NUCLEOTIDE SEQUENCE [LARGE SCALE GENOMIC DNA]</scope>
    <source>
        <strain evidence="3 4">MA1</strain>
    </source>
</reference>
<proteinExistence type="predicted"/>
<dbReference type="RefSeq" id="WP_241512725.1">
    <property type="nucleotide sequence ID" value="NZ_JAFEJT020000002.1"/>
</dbReference>
<comment type="caution">
    <text evidence="3">The sequence shown here is derived from an EMBL/GenBank/DDBJ whole genome shotgun (WGS) entry which is preliminary data.</text>
</comment>
<evidence type="ECO:0000313" key="4">
    <source>
        <dbReference type="Proteomes" id="UP000710815"/>
    </source>
</evidence>
<feature type="region of interest" description="Disordered" evidence="2">
    <location>
        <begin position="386"/>
        <end position="423"/>
    </location>
</feature>
<gene>
    <name evidence="3" type="ORF">JS533_001090</name>
</gene>
<sequence length="423" mass="48524">MTDGPEKTVDSGSDDAFIRRVARYRKMARESEKLPKGMSLKQLAEKVALLRGGKDSLSWVRKMACAPRPRQSRDVRTGKARQGKKHITVSDVIILSKALGVSPLALLIDLDKPFDRCGIEPYADQANYKVYEELSQWFRDDSDELTRKGCELMRAVQLIDENHLELERLEKQRGKFQEQLGRGVLTAYTVENGRRKAWRYRPAVATVGPKDANKDIFDLTGFLKTEEAIAQAWQMLSGGRLYLQKHHAMPDPSSPTIAEDAKPLLTFLVNDYERLAQKEADRPHYAYGVDPETGFDMDPRTTFSQDQVIGADYEWEQQRQTKEQLAKPELRKWLYGQLADLSAEQGRKVVGRQYWQNGEHWMDIQDDIHEVRTRMTDPWITSILEARDDEEAKRKRAEEKARKETEQAKTEGNPSSPSESARP</sequence>
<evidence type="ECO:0008006" key="5">
    <source>
        <dbReference type="Google" id="ProtNLM"/>
    </source>
</evidence>
<feature type="compositionally biased region" description="Polar residues" evidence="2">
    <location>
        <begin position="412"/>
        <end position="423"/>
    </location>
</feature>
<feature type="coiled-coil region" evidence="1">
    <location>
        <begin position="152"/>
        <end position="179"/>
    </location>
</feature>
<dbReference type="Proteomes" id="UP000710815">
    <property type="component" value="Unassembled WGS sequence"/>
</dbReference>
<reference evidence="3 4" key="2">
    <citation type="journal article" date="2021" name="Syst. Appl. Microbiol.">
        <title>Phylogenetic classification of ten novel species belonging to the genus Bifidobacterium comprising B. phasiani sp. nov., B. pongonis sp. nov., B. saguinibicoloris sp. nov., B. colobi sp. nov., B. simiiventris sp. nov., B. santillanense sp. nov., B. miconis sp. nov., B. amazonense sp. nov., B. pluvialisilvae sp. nov., and B. miconisargentati sp. nov.</title>
        <authorList>
            <person name="Lugli G.A."/>
            <person name="Calvete-Torre I."/>
            <person name="Alessandri G."/>
            <person name="Milani C."/>
            <person name="Turroni F."/>
            <person name="Laiolo P."/>
            <person name="Ossiprandi M.C."/>
            <person name="Margolles A."/>
            <person name="Ruiz L."/>
            <person name="Ventura M."/>
        </authorList>
    </citation>
    <scope>NUCLEOTIDE SEQUENCE [LARGE SCALE GENOMIC DNA]</scope>
    <source>
        <strain evidence="3 4">MA1</strain>
    </source>
</reference>
<keyword evidence="1" id="KW-0175">Coiled coil</keyword>
<feature type="compositionally biased region" description="Basic and acidic residues" evidence="2">
    <location>
        <begin position="390"/>
        <end position="409"/>
    </location>
</feature>
<keyword evidence="4" id="KW-1185">Reference proteome</keyword>
<accession>A0ABS9VS18</accession>